<keyword evidence="1 2" id="KW-0663">Pyridoxal phosphate</keyword>
<dbReference type="STRING" id="1045558.SAMN05216175_101353"/>
<dbReference type="RefSeq" id="WP_090723562.1">
    <property type="nucleotide sequence ID" value="NZ_FOOU01000001.1"/>
</dbReference>
<dbReference type="GO" id="GO:0030170">
    <property type="term" value="F:pyridoxal phosphate binding"/>
    <property type="evidence" value="ECO:0007669"/>
    <property type="project" value="UniProtKB-UniRule"/>
</dbReference>
<evidence type="ECO:0000259" key="5">
    <source>
        <dbReference type="Pfam" id="PF01168"/>
    </source>
</evidence>
<comment type="function">
    <text evidence="2">Pyridoxal 5'-phosphate (PLP)-binding protein, which is involved in PLP homeostasis.</text>
</comment>
<dbReference type="InterPro" id="IPR001608">
    <property type="entry name" value="Ala_racemase_N"/>
</dbReference>
<name>A0A1I2M639_9GAMM</name>
<sequence length="231" mass="26076">MISIAENLKNVGQQINQAAQLANRQPEEITLLAVSKTRAADELRILYQEGQRHFGENYVQESLEKIAALADLQIDWHFIGPIQSNKTRAIAENFDWVHSVERLKIAQRLSEQRPRTLPPLNICLQVNISREASKSGCLPNEAEDLLKQIATLPHIRIRGLMAIPEATDDVIKQRAALKQMHTLFNRLQKQHPEMDTLSMGMSADMQIAIQEGATMVRIGTALFGPRRDLKT</sequence>
<protein>
    <recommendedName>
        <fullName evidence="2">Pyridoxal phosphate homeostasis protein</fullName>
        <shortName evidence="2">PLP homeostasis protein</shortName>
    </recommendedName>
</protein>
<evidence type="ECO:0000256" key="2">
    <source>
        <dbReference type="HAMAP-Rule" id="MF_02087"/>
    </source>
</evidence>
<dbReference type="HAMAP" id="MF_02087">
    <property type="entry name" value="PLP_homeostasis"/>
    <property type="match status" value="1"/>
</dbReference>
<dbReference type="PANTHER" id="PTHR10146">
    <property type="entry name" value="PROLINE SYNTHETASE CO-TRANSCRIBED BACTERIAL HOMOLOG PROTEIN"/>
    <property type="match status" value="1"/>
</dbReference>
<accession>A0A1I2M639</accession>
<dbReference type="Proteomes" id="UP000198623">
    <property type="component" value="Unassembled WGS sequence"/>
</dbReference>
<evidence type="ECO:0000313" key="7">
    <source>
        <dbReference type="Proteomes" id="UP000198623"/>
    </source>
</evidence>
<comment type="cofactor">
    <cofactor evidence="3">
        <name>pyridoxal 5'-phosphate</name>
        <dbReference type="ChEBI" id="CHEBI:597326"/>
    </cofactor>
</comment>
<dbReference type="NCBIfam" id="TIGR00044">
    <property type="entry name" value="YggS family pyridoxal phosphate-dependent enzyme"/>
    <property type="match status" value="1"/>
</dbReference>
<evidence type="ECO:0000256" key="4">
    <source>
        <dbReference type="RuleBase" id="RU004514"/>
    </source>
</evidence>
<dbReference type="PROSITE" id="PS01211">
    <property type="entry name" value="UPF0001"/>
    <property type="match status" value="1"/>
</dbReference>
<dbReference type="OrthoDB" id="9804072at2"/>
<dbReference type="FunFam" id="3.20.20.10:FF:000018">
    <property type="entry name" value="Pyridoxal phosphate homeostasis protein"/>
    <property type="match status" value="1"/>
</dbReference>
<gene>
    <name evidence="6" type="ORF">SAMN05216175_101353</name>
</gene>
<dbReference type="InterPro" id="IPR011078">
    <property type="entry name" value="PyrdxlP_homeostasis"/>
</dbReference>
<dbReference type="AlphaFoldDB" id="A0A1I2M639"/>
<comment type="similarity">
    <text evidence="2 4">Belongs to the pyridoxal phosphate-binding protein YggS/PROSC family.</text>
</comment>
<evidence type="ECO:0000313" key="6">
    <source>
        <dbReference type="EMBL" id="SFF85017.1"/>
    </source>
</evidence>
<organism evidence="6 7">
    <name type="scientific">Neptunomonas qingdaonensis</name>
    <dbReference type="NCBI Taxonomy" id="1045558"/>
    <lineage>
        <taxon>Bacteria</taxon>
        <taxon>Pseudomonadati</taxon>
        <taxon>Pseudomonadota</taxon>
        <taxon>Gammaproteobacteria</taxon>
        <taxon>Oceanospirillales</taxon>
        <taxon>Oceanospirillaceae</taxon>
        <taxon>Neptunomonas</taxon>
    </lineage>
</organism>
<reference evidence="7" key="1">
    <citation type="submission" date="2016-10" db="EMBL/GenBank/DDBJ databases">
        <authorList>
            <person name="Varghese N."/>
            <person name="Submissions S."/>
        </authorList>
    </citation>
    <scope>NUCLEOTIDE SEQUENCE [LARGE SCALE GENOMIC DNA]</scope>
    <source>
        <strain evidence="7">CGMCC 1.10971</strain>
    </source>
</reference>
<dbReference type="SUPFAM" id="SSF51419">
    <property type="entry name" value="PLP-binding barrel"/>
    <property type="match status" value="1"/>
</dbReference>
<feature type="domain" description="Alanine racemase N-terminal" evidence="5">
    <location>
        <begin position="8"/>
        <end position="225"/>
    </location>
</feature>
<feature type="modified residue" description="N6-(pyridoxal phosphate)lysine" evidence="2 3">
    <location>
        <position position="36"/>
    </location>
</feature>
<dbReference type="PANTHER" id="PTHR10146:SF14">
    <property type="entry name" value="PYRIDOXAL PHOSPHATE HOMEOSTASIS PROTEIN"/>
    <property type="match status" value="1"/>
</dbReference>
<dbReference type="EMBL" id="FOOU01000001">
    <property type="protein sequence ID" value="SFF85017.1"/>
    <property type="molecule type" value="Genomic_DNA"/>
</dbReference>
<dbReference type="Gene3D" id="3.20.20.10">
    <property type="entry name" value="Alanine racemase"/>
    <property type="match status" value="1"/>
</dbReference>
<dbReference type="Pfam" id="PF01168">
    <property type="entry name" value="Ala_racemase_N"/>
    <property type="match status" value="1"/>
</dbReference>
<dbReference type="InterPro" id="IPR029066">
    <property type="entry name" value="PLP-binding_barrel"/>
</dbReference>
<proteinExistence type="inferred from homology"/>
<dbReference type="PIRSF" id="PIRSF004848">
    <property type="entry name" value="YBL036c_PLPDEIII"/>
    <property type="match status" value="1"/>
</dbReference>
<dbReference type="CDD" id="cd06824">
    <property type="entry name" value="PLPDE_III_Yggs_like"/>
    <property type="match status" value="1"/>
</dbReference>
<evidence type="ECO:0000256" key="3">
    <source>
        <dbReference type="PIRSR" id="PIRSR004848-1"/>
    </source>
</evidence>
<evidence type="ECO:0000256" key="1">
    <source>
        <dbReference type="ARBA" id="ARBA00022898"/>
    </source>
</evidence>
<keyword evidence="7" id="KW-1185">Reference proteome</keyword>